<accession>A0ABZ2Y9M3</accession>
<evidence type="ECO:0000256" key="4">
    <source>
        <dbReference type="ARBA" id="ARBA00022692"/>
    </source>
</evidence>
<dbReference type="NCBIfam" id="TIGR00964">
    <property type="entry name" value="secE_bact"/>
    <property type="match status" value="1"/>
</dbReference>
<evidence type="ECO:0000256" key="1">
    <source>
        <dbReference type="ARBA" id="ARBA00004370"/>
    </source>
</evidence>
<evidence type="ECO:0000256" key="3">
    <source>
        <dbReference type="ARBA" id="ARBA00022475"/>
    </source>
</evidence>
<keyword evidence="11" id="KW-1185">Reference proteome</keyword>
<comment type="subcellular location">
    <subcellularLocation>
        <location evidence="9">Cell membrane</location>
        <topology evidence="9">Single-pass membrane protein</topology>
    </subcellularLocation>
    <subcellularLocation>
        <location evidence="1">Membrane</location>
    </subcellularLocation>
</comment>
<sequence length="64" mass="7450">MFRWFRSLRNYFRDAWGEIRKVSWPGRKELLASTITVLAVIAIMGIFLGVVDLVLTSLMSLYLK</sequence>
<dbReference type="EMBL" id="CP121689">
    <property type="protein sequence ID" value="WZL75684.1"/>
    <property type="molecule type" value="Genomic_DNA"/>
</dbReference>
<evidence type="ECO:0000256" key="6">
    <source>
        <dbReference type="ARBA" id="ARBA00022989"/>
    </source>
</evidence>
<proteinExistence type="inferred from homology"/>
<dbReference type="Proteomes" id="UP001461341">
    <property type="component" value="Chromosome"/>
</dbReference>
<evidence type="ECO:0000256" key="5">
    <source>
        <dbReference type="ARBA" id="ARBA00022927"/>
    </source>
</evidence>
<evidence type="ECO:0000313" key="10">
    <source>
        <dbReference type="EMBL" id="WZL75684.1"/>
    </source>
</evidence>
<keyword evidence="2 9" id="KW-0813">Transport</keyword>
<dbReference type="PANTHER" id="PTHR33910:SF1">
    <property type="entry name" value="PROTEIN TRANSLOCASE SUBUNIT SECE"/>
    <property type="match status" value="1"/>
</dbReference>
<keyword evidence="3 9" id="KW-1003">Cell membrane</keyword>
<feature type="transmembrane region" description="Helical" evidence="9">
    <location>
        <begin position="30"/>
        <end position="63"/>
    </location>
</feature>
<keyword evidence="5 9" id="KW-0653">Protein transport</keyword>
<keyword evidence="8 9" id="KW-0472">Membrane</keyword>
<dbReference type="InterPro" id="IPR038379">
    <property type="entry name" value="SecE_sf"/>
</dbReference>
<dbReference type="Gene3D" id="1.20.5.1030">
    <property type="entry name" value="Preprotein translocase secy subunit"/>
    <property type="match status" value="1"/>
</dbReference>
<gene>
    <name evidence="9 10" type="primary">secE</name>
    <name evidence="10" type="ORF">QBE54_08840</name>
</gene>
<dbReference type="RefSeq" id="WP_369017834.1">
    <property type="nucleotide sequence ID" value="NZ_CP121689.1"/>
</dbReference>
<evidence type="ECO:0000256" key="2">
    <source>
        <dbReference type="ARBA" id="ARBA00022448"/>
    </source>
</evidence>
<keyword evidence="4 9" id="KW-0812">Transmembrane</keyword>
<reference evidence="10 11" key="1">
    <citation type="submission" date="2023-03" db="EMBL/GenBank/DDBJ databases">
        <title>Novel Species.</title>
        <authorList>
            <person name="Ma S."/>
        </authorList>
    </citation>
    <scope>NUCLEOTIDE SEQUENCE [LARGE SCALE GENOMIC DNA]</scope>
    <source>
        <strain evidence="10 11">B11</strain>
    </source>
</reference>
<comment type="subunit">
    <text evidence="9">Component of the Sec protein translocase complex. Heterotrimer consisting of SecY, SecE and SecG subunits. The heterotrimers can form oligomers, although 1 heterotrimer is thought to be able to translocate proteins. Interacts with the ribosome. Interacts with SecDF, and other proteins may be involved. Interacts with SecA.</text>
</comment>
<keyword evidence="6 9" id="KW-1133">Transmembrane helix</keyword>
<dbReference type="InterPro" id="IPR005807">
    <property type="entry name" value="SecE_bac"/>
</dbReference>
<keyword evidence="7 9" id="KW-0811">Translocation</keyword>
<evidence type="ECO:0000256" key="7">
    <source>
        <dbReference type="ARBA" id="ARBA00023010"/>
    </source>
</evidence>
<organism evidence="10 11">
    <name type="scientific">Thermatribacter velox</name>
    <dbReference type="NCBI Taxonomy" id="3039681"/>
    <lineage>
        <taxon>Bacteria</taxon>
        <taxon>Pseudomonadati</taxon>
        <taxon>Atribacterota</taxon>
        <taxon>Atribacteria</taxon>
        <taxon>Atribacterales</taxon>
        <taxon>Thermatribacteraceae</taxon>
        <taxon>Thermatribacter</taxon>
    </lineage>
</organism>
<dbReference type="Pfam" id="PF00584">
    <property type="entry name" value="SecE"/>
    <property type="match status" value="1"/>
</dbReference>
<dbReference type="HAMAP" id="MF_00422">
    <property type="entry name" value="SecE"/>
    <property type="match status" value="1"/>
</dbReference>
<evidence type="ECO:0000256" key="8">
    <source>
        <dbReference type="ARBA" id="ARBA00023136"/>
    </source>
</evidence>
<evidence type="ECO:0000313" key="11">
    <source>
        <dbReference type="Proteomes" id="UP001461341"/>
    </source>
</evidence>
<evidence type="ECO:0000256" key="9">
    <source>
        <dbReference type="HAMAP-Rule" id="MF_00422"/>
    </source>
</evidence>
<dbReference type="PANTHER" id="PTHR33910">
    <property type="entry name" value="PROTEIN TRANSLOCASE SUBUNIT SECE"/>
    <property type="match status" value="1"/>
</dbReference>
<name>A0ABZ2Y9M3_9BACT</name>
<protein>
    <recommendedName>
        <fullName evidence="9">Protein translocase subunit SecE</fullName>
    </recommendedName>
</protein>
<dbReference type="InterPro" id="IPR001901">
    <property type="entry name" value="Translocase_SecE/Sec61-g"/>
</dbReference>
<comment type="function">
    <text evidence="9">Essential subunit of the Sec protein translocation channel SecYEG. Clamps together the 2 halves of SecY. May contact the channel plug during translocation.</text>
</comment>
<dbReference type="PROSITE" id="PS01067">
    <property type="entry name" value="SECE_SEC61G"/>
    <property type="match status" value="1"/>
</dbReference>
<comment type="similarity">
    <text evidence="9">Belongs to the SecE/SEC61-gamma family.</text>
</comment>